<evidence type="ECO:0000313" key="3">
    <source>
        <dbReference type="EMBL" id="MEF2965394.1"/>
    </source>
</evidence>
<feature type="transmembrane region" description="Helical" evidence="1">
    <location>
        <begin position="230"/>
        <end position="248"/>
    </location>
</feature>
<reference evidence="3 4" key="1">
    <citation type="submission" date="2024-02" db="EMBL/GenBank/DDBJ databases">
        <title>A nitrogen-fixing paenibacillus bacterium.</title>
        <authorList>
            <person name="Zhang W.L."/>
            <person name="Chen S.F."/>
        </authorList>
    </citation>
    <scope>NUCLEOTIDE SEQUENCE [LARGE SCALE GENOMIC DNA]</scope>
    <source>
        <strain evidence="3 4">M1</strain>
    </source>
</reference>
<evidence type="ECO:0000256" key="1">
    <source>
        <dbReference type="SAM" id="Phobius"/>
    </source>
</evidence>
<feature type="domain" description="CAAX prenyl protease 2/Lysostaphin resistance protein A-like" evidence="2">
    <location>
        <begin position="129"/>
        <end position="235"/>
    </location>
</feature>
<organism evidence="3 4">
    <name type="scientific">Paenibacillus haidiansis</name>
    <dbReference type="NCBI Taxonomy" id="1574488"/>
    <lineage>
        <taxon>Bacteria</taxon>
        <taxon>Bacillati</taxon>
        <taxon>Bacillota</taxon>
        <taxon>Bacilli</taxon>
        <taxon>Bacillales</taxon>
        <taxon>Paenibacillaceae</taxon>
        <taxon>Paenibacillus</taxon>
    </lineage>
</organism>
<keyword evidence="3" id="KW-0378">Hydrolase</keyword>
<feature type="transmembrane region" description="Helical" evidence="1">
    <location>
        <begin position="145"/>
        <end position="162"/>
    </location>
</feature>
<keyword evidence="1" id="KW-0812">Transmembrane</keyword>
<proteinExistence type="predicted"/>
<dbReference type="GO" id="GO:0016787">
    <property type="term" value="F:hydrolase activity"/>
    <property type="evidence" value="ECO:0007669"/>
    <property type="project" value="UniProtKB-KW"/>
</dbReference>
<feature type="transmembrane region" description="Helical" evidence="1">
    <location>
        <begin position="86"/>
        <end position="110"/>
    </location>
</feature>
<feature type="transmembrane region" description="Helical" evidence="1">
    <location>
        <begin position="169"/>
        <end position="188"/>
    </location>
</feature>
<keyword evidence="4" id="KW-1185">Reference proteome</keyword>
<sequence length="249" mass="28468">MMKLIKTSLTFICLAAYVQLISLVSFDVAKRYYPFFNELDPDNVFMVLVIHHILQALITLLAIIVISKLLNIRFKDFGFNLNKFRYSIVFVSVFLGVWILIQAVVGIYLIKQVGVSPGFTFPLNFRNYIGYYLFEVLLSGTSEEFMFRSLVITLMLSLWGKYFSNSKRLSIIVISASTLIFMIAHINFSLFPFKITHFDILQQLTCLASGLCFGYLFIKTKSIVGCMIAHNLLNGIITFMSLLFVLSFS</sequence>
<feature type="transmembrane region" description="Helical" evidence="1">
    <location>
        <begin position="200"/>
        <end position="218"/>
    </location>
</feature>
<name>A0ABU7VNQ3_9BACL</name>
<dbReference type="RefSeq" id="WP_331845626.1">
    <property type="nucleotide sequence ID" value="NZ_JAZHPZ010000002.1"/>
</dbReference>
<accession>A0ABU7VNQ3</accession>
<gene>
    <name evidence="3" type="ORF">V3851_06065</name>
</gene>
<evidence type="ECO:0000313" key="4">
    <source>
        <dbReference type="Proteomes" id="UP001306950"/>
    </source>
</evidence>
<keyword evidence="1" id="KW-0472">Membrane</keyword>
<dbReference type="EMBL" id="JAZHPZ010000002">
    <property type="protein sequence ID" value="MEF2965394.1"/>
    <property type="molecule type" value="Genomic_DNA"/>
</dbReference>
<comment type="caution">
    <text evidence="3">The sequence shown here is derived from an EMBL/GenBank/DDBJ whole genome shotgun (WGS) entry which is preliminary data.</text>
</comment>
<dbReference type="EC" id="3.4.-.-" evidence="3"/>
<evidence type="ECO:0000259" key="2">
    <source>
        <dbReference type="Pfam" id="PF02517"/>
    </source>
</evidence>
<dbReference type="Proteomes" id="UP001306950">
    <property type="component" value="Unassembled WGS sequence"/>
</dbReference>
<dbReference type="InterPro" id="IPR003675">
    <property type="entry name" value="Rce1/LyrA-like_dom"/>
</dbReference>
<feature type="transmembrane region" description="Helical" evidence="1">
    <location>
        <begin position="44"/>
        <end position="66"/>
    </location>
</feature>
<keyword evidence="1" id="KW-1133">Transmembrane helix</keyword>
<protein>
    <submittedName>
        <fullName evidence="3">CPBP family intramembrane glutamic endopeptidase</fullName>
        <ecNumber evidence="3">3.4.-.-</ecNumber>
    </submittedName>
</protein>
<dbReference type="Pfam" id="PF02517">
    <property type="entry name" value="Rce1-like"/>
    <property type="match status" value="1"/>
</dbReference>